<dbReference type="OrthoDB" id="9814706at2"/>
<evidence type="ECO:0000259" key="3">
    <source>
        <dbReference type="PROSITE" id="PS51387"/>
    </source>
</evidence>
<evidence type="ECO:0000313" key="5">
    <source>
        <dbReference type="Proteomes" id="UP000248863"/>
    </source>
</evidence>
<dbReference type="Gene3D" id="3.30.43.10">
    <property type="entry name" value="Uridine Diphospho-n-acetylenolpyruvylglucosamine Reductase, domain 2"/>
    <property type="match status" value="1"/>
</dbReference>
<dbReference type="AlphaFoldDB" id="A0A327KWT7"/>
<proteinExistence type="predicted"/>
<dbReference type="Pfam" id="PF00941">
    <property type="entry name" value="FAD_binding_5"/>
    <property type="match status" value="1"/>
</dbReference>
<dbReference type="InterPro" id="IPR036318">
    <property type="entry name" value="FAD-bd_PCMH-like_sf"/>
</dbReference>
<dbReference type="InterPro" id="IPR036683">
    <property type="entry name" value="CO_DH_flav_C_dom_sf"/>
</dbReference>
<dbReference type="GO" id="GO:0016491">
    <property type="term" value="F:oxidoreductase activity"/>
    <property type="evidence" value="ECO:0007669"/>
    <property type="project" value="InterPro"/>
</dbReference>
<reference evidence="4 5" key="1">
    <citation type="submission" date="2017-07" db="EMBL/GenBank/DDBJ databases">
        <title>Draft Genome Sequences of Select Purple Nonsulfur Bacteria.</title>
        <authorList>
            <person name="Lasarre B."/>
            <person name="Mckinlay J.B."/>
        </authorList>
    </citation>
    <scope>NUCLEOTIDE SEQUENCE [LARGE SCALE GENOMIC DNA]</scope>
    <source>
        <strain evidence="4 5">DSM 11907</strain>
    </source>
</reference>
<dbReference type="InterPro" id="IPR051312">
    <property type="entry name" value="Diverse_Substr_Oxidored"/>
</dbReference>
<dbReference type="InterPro" id="IPR016166">
    <property type="entry name" value="FAD-bd_PCMH"/>
</dbReference>
<dbReference type="SMART" id="SM01092">
    <property type="entry name" value="CO_deh_flav_C"/>
    <property type="match status" value="1"/>
</dbReference>
<dbReference type="Proteomes" id="UP000248863">
    <property type="component" value="Unassembled WGS sequence"/>
</dbReference>
<feature type="domain" description="FAD-binding PCMH-type" evidence="3">
    <location>
        <begin position="4"/>
        <end position="238"/>
    </location>
</feature>
<dbReference type="PANTHER" id="PTHR42659">
    <property type="entry name" value="XANTHINE DEHYDROGENASE SUBUNIT C-RELATED"/>
    <property type="match status" value="1"/>
</dbReference>
<keyword evidence="5" id="KW-1185">Reference proteome</keyword>
<dbReference type="Pfam" id="PF03450">
    <property type="entry name" value="CO_deh_flav_C"/>
    <property type="match status" value="1"/>
</dbReference>
<accession>A0A327KWT7</accession>
<dbReference type="SUPFAM" id="SSF55447">
    <property type="entry name" value="CO dehydrogenase flavoprotein C-terminal domain-like"/>
    <property type="match status" value="1"/>
</dbReference>
<protein>
    <submittedName>
        <fullName evidence="4">FAD-binding molybdopterin dehydrogenase</fullName>
    </submittedName>
</protein>
<organism evidence="4 5">
    <name type="scientific">Rhodoplanes elegans</name>
    <dbReference type="NCBI Taxonomy" id="29408"/>
    <lineage>
        <taxon>Bacteria</taxon>
        <taxon>Pseudomonadati</taxon>
        <taxon>Pseudomonadota</taxon>
        <taxon>Alphaproteobacteria</taxon>
        <taxon>Hyphomicrobiales</taxon>
        <taxon>Nitrobacteraceae</taxon>
        <taxon>Rhodoplanes</taxon>
    </lineage>
</organism>
<dbReference type="PROSITE" id="PS51387">
    <property type="entry name" value="FAD_PCMH"/>
    <property type="match status" value="1"/>
</dbReference>
<dbReference type="GO" id="GO:0071949">
    <property type="term" value="F:FAD binding"/>
    <property type="evidence" value="ECO:0007669"/>
    <property type="project" value="InterPro"/>
</dbReference>
<keyword evidence="2" id="KW-0274">FAD</keyword>
<dbReference type="Gene3D" id="3.30.465.10">
    <property type="match status" value="2"/>
</dbReference>
<evidence type="ECO:0000256" key="1">
    <source>
        <dbReference type="ARBA" id="ARBA00022630"/>
    </source>
</evidence>
<dbReference type="SUPFAM" id="SSF56176">
    <property type="entry name" value="FAD-binding/transporter-associated domain-like"/>
    <property type="match status" value="1"/>
</dbReference>
<dbReference type="Gene3D" id="3.30.390.50">
    <property type="entry name" value="CO dehydrogenase flavoprotein, C-terminal domain"/>
    <property type="match status" value="1"/>
</dbReference>
<dbReference type="EMBL" id="NPEU01000004">
    <property type="protein sequence ID" value="RAI42123.1"/>
    <property type="molecule type" value="Genomic_DNA"/>
</dbReference>
<dbReference type="RefSeq" id="WP_111355174.1">
    <property type="nucleotide sequence ID" value="NZ_NHSK01000090.1"/>
</dbReference>
<evidence type="ECO:0000256" key="2">
    <source>
        <dbReference type="ARBA" id="ARBA00022827"/>
    </source>
</evidence>
<dbReference type="InterPro" id="IPR005107">
    <property type="entry name" value="CO_DH_flav_C"/>
</dbReference>
<dbReference type="InterPro" id="IPR002346">
    <property type="entry name" value="Mopterin_DH_FAD-bd"/>
</dbReference>
<comment type="caution">
    <text evidence="4">The sequence shown here is derived from an EMBL/GenBank/DDBJ whole genome shotgun (WGS) entry which is preliminary data.</text>
</comment>
<sequence length="346" mass="36552">MQPFHYQRADSLDVATQAAAQAAARASASDGRSPVEAPVQFVAGGTTLLDLMKIDVMRPTTVVDINPLADRHGGIAATGDGLRLGALARMAQVADHPAVRRDYPVIAQALELAASQQLRNMATLGGNLLQRTRCPYFRDVSWSACNKREPGSGCAALDGINRKHAVLGTSDACIATYPGDFAQALVALDATLEITGPQGRRALRVAELHKPPGSDPNVETRLAPGELITSIVVPSGAWTRRSLYLKVRDRESYDFALASAAVALDLANDGTVRDARIALGGVATVPWRAPAAEEALKGRRLDENAAEAAAEAAFAGAQTREHNAYKVPLGRATLVRALLDAARLNA</sequence>
<dbReference type="InterPro" id="IPR016169">
    <property type="entry name" value="FAD-bd_PCMH_sub2"/>
</dbReference>
<dbReference type="InterPro" id="IPR016167">
    <property type="entry name" value="FAD-bd_PCMH_sub1"/>
</dbReference>
<gene>
    <name evidence="4" type="ORF">CH338_00990</name>
</gene>
<keyword evidence="1" id="KW-0285">Flavoprotein</keyword>
<dbReference type="PANTHER" id="PTHR42659:SF1">
    <property type="entry name" value="OXIDOREDUCTASE"/>
    <property type="match status" value="1"/>
</dbReference>
<evidence type="ECO:0000313" key="4">
    <source>
        <dbReference type="EMBL" id="RAI42123.1"/>
    </source>
</evidence>
<name>A0A327KWT7_9BRAD</name>